<evidence type="ECO:0000313" key="2">
    <source>
        <dbReference type="Proteomes" id="UP000077242"/>
    </source>
</evidence>
<evidence type="ECO:0000313" key="1">
    <source>
        <dbReference type="EMBL" id="OAH47812.1"/>
    </source>
</evidence>
<organism evidence="1 2">
    <name type="scientific">Pseudomonas monteilii</name>
    <dbReference type="NCBI Taxonomy" id="76759"/>
    <lineage>
        <taxon>Bacteria</taxon>
        <taxon>Pseudomonadati</taxon>
        <taxon>Pseudomonadota</taxon>
        <taxon>Gammaproteobacteria</taxon>
        <taxon>Pseudomonadales</taxon>
        <taxon>Pseudomonadaceae</taxon>
        <taxon>Pseudomonas</taxon>
    </lineage>
</organism>
<dbReference type="Proteomes" id="UP000077242">
    <property type="component" value="Unassembled WGS sequence"/>
</dbReference>
<gene>
    <name evidence="1" type="ORF">AYJ70_26305</name>
</gene>
<sequence length="72" mass="8265">MPTGVTEINRITRTIGITVQTTRSKWAEAVRAMEAHQYRVITTIAITQQIKMTHQQVPIECRALSRNIIWAM</sequence>
<comment type="caution">
    <text evidence="1">The sequence shown here is derived from an EMBL/GenBank/DDBJ whole genome shotgun (WGS) entry which is preliminary data.</text>
</comment>
<name>A0AAP7FK81_9PSED</name>
<reference evidence="2" key="1">
    <citation type="submission" date="2016-02" db="EMBL/GenBank/DDBJ databases">
        <title>Dietzia cinnamea strain CD11_5 genome sequencing and assembly.</title>
        <authorList>
            <person name="Kaur G."/>
            <person name="Nair G.R."/>
            <person name="Mayilraj S."/>
        </authorList>
    </citation>
    <scope>NUCLEOTIDE SEQUENCE [LARGE SCALE GENOMIC DNA]</scope>
    <source>
        <strain evidence="2">CD10_2</strain>
    </source>
</reference>
<accession>A0AAP7FK81</accession>
<proteinExistence type="predicted"/>
<protein>
    <submittedName>
        <fullName evidence="1">Uncharacterized protein</fullName>
    </submittedName>
</protein>
<dbReference type="EMBL" id="LSTU01000043">
    <property type="protein sequence ID" value="OAH47812.1"/>
    <property type="molecule type" value="Genomic_DNA"/>
</dbReference>
<dbReference type="AlphaFoldDB" id="A0AAP7FK81"/>